<dbReference type="Gene3D" id="1.10.150.50">
    <property type="entry name" value="Transcription Factor, Ets-1"/>
    <property type="match status" value="1"/>
</dbReference>
<keyword evidence="5" id="KW-1185">Reference proteome</keyword>
<evidence type="ECO:0000313" key="5">
    <source>
        <dbReference type="Proteomes" id="UP000800092"/>
    </source>
</evidence>
<evidence type="ECO:0000259" key="2">
    <source>
        <dbReference type="PROSITE" id="PS50003"/>
    </source>
</evidence>
<proteinExistence type="predicted"/>
<feature type="region of interest" description="Disordered" evidence="1">
    <location>
        <begin position="24"/>
        <end position="83"/>
    </location>
</feature>
<feature type="domain" description="PH" evidence="2">
    <location>
        <begin position="615"/>
        <end position="763"/>
    </location>
</feature>
<protein>
    <recommendedName>
        <fullName evidence="6">SAM and PH domain-containing protein</fullName>
    </recommendedName>
</protein>
<feature type="region of interest" description="Disordered" evidence="1">
    <location>
        <begin position="530"/>
        <end position="550"/>
    </location>
</feature>
<dbReference type="EMBL" id="ML991773">
    <property type="protein sequence ID" value="KAF2239118.1"/>
    <property type="molecule type" value="Genomic_DNA"/>
</dbReference>
<reference evidence="4" key="1">
    <citation type="journal article" date="2020" name="Stud. Mycol.">
        <title>101 Dothideomycetes genomes: a test case for predicting lifestyles and emergence of pathogens.</title>
        <authorList>
            <person name="Haridas S."/>
            <person name="Albert R."/>
            <person name="Binder M."/>
            <person name="Bloem J."/>
            <person name="Labutti K."/>
            <person name="Salamov A."/>
            <person name="Andreopoulos B."/>
            <person name="Baker S."/>
            <person name="Barry K."/>
            <person name="Bills G."/>
            <person name="Bluhm B."/>
            <person name="Cannon C."/>
            <person name="Castanera R."/>
            <person name="Culley D."/>
            <person name="Daum C."/>
            <person name="Ezra D."/>
            <person name="Gonzalez J."/>
            <person name="Henrissat B."/>
            <person name="Kuo A."/>
            <person name="Liang C."/>
            <person name="Lipzen A."/>
            <person name="Lutzoni F."/>
            <person name="Magnuson J."/>
            <person name="Mondo S."/>
            <person name="Nolan M."/>
            <person name="Ohm R."/>
            <person name="Pangilinan J."/>
            <person name="Park H.-J."/>
            <person name="Ramirez L."/>
            <person name="Alfaro M."/>
            <person name="Sun H."/>
            <person name="Tritt A."/>
            <person name="Yoshinaga Y."/>
            <person name="Zwiers L.-H."/>
            <person name="Turgeon B."/>
            <person name="Goodwin S."/>
            <person name="Spatafora J."/>
            <person name="Crous P."/>
            <person name="Grigoriev I."/>
        </authorList>
    </citation>
    <scope>NUCLEOTIDE SEQUENCE</scope>
    <source>
        <strain evidence="4">Tuck. ex Michener</strain>
    </source>
</reference>
<evidence type="ECO:0000313" key="4">
    <source>
        <dbReference type="EMBL" id="KAF2239118.1"/>
    </source>
</evidence>
<gene>
    <name evidence="4" type="ORF">EV356DRAFT_439406</name>
</gene>
<dbReference type="SMART" id="SM00454">
    <property type="entry name" value="SAM"/>
    <property type="match status" value="1"/>
</dbReference>
<feature type="domain" description="SAM" evidence="3">
    <location>
        <begin position="171"/>
        <end position="235"/>
    </location>
</feature>
<dbReference type="SMART" id="SM00233">
    <property type="entry name" value="PH"/>
    <property type="match status" value="1"/>
</dbReference>
<organism evidence="4 5">
    <name type="scientific">Viridothelium virens</name>
    <name type="common">Speckled blister lichen</name>
    <name type="synonym">Trypethelium virens</name>
    <dbReference type="NCBI Taxonomy" id="1048519"/>
    <lineage>
        <taxon>Eukaryota</taxon>
        <taxon>Fungi</taxon>
        <taxon>Dikarya</taxon>
        <taxon>Ascomycota</taxon>
        <taxon>Pezizomycotina</taxon>
        <taxon>Dothideomycetes</taxon>
        <taxon>Dothideomycetes incertae sedis</taxon>
        <taxon>Trypetheliales</taxon>
        <taxon>Trypetheliaceae</taxon>
        <taxon>Viridothelium</taxon>
    </lineage>
</organism>
<dbReference type="SUPFAM" id="SSF47769">
    <property type="entry name" value="SAM/Pointed domain"/>
    <property type="match status" value="1"/>
</dbReference>
<dbReference type="PROSITE" id="PS50003">
    <property type="entry name" value="PH_DOMAIN"/>
    <property type="match status" value="1"/>
</dbReference>
<dbReference type="AlphaFoldDB" id="A0A6A6HMT2"/>
<dbReference type="Proteomes" id="UP000800092">
    <property type="component" value="Unassembled WGS sequence"/>
</dbReference>
<dbReference type="OrthoDB" id="422827at2759"/>
<sequence length="780" mass="86186">QALTPITPLEAGVEMFQKGKMQPFLVPRKGSSEGTQMYESETDFEDDESEFEEDSLQSSLESDSKRRSQTTISTYDEVATPHSARRSAFELHVHEMKPVEGPRGPHLFRSSQNSSEFAYDFALQLSPLITKQPPPRIDTAFSQSTVAPAQQTYNPPSAAPELDFSGDVHDWSSHQVAAWMADRGFESSIIERFELNDISGSVLLDLQFEDLKELDIQSFGKRHQLWNEIEVLRGNDGSYSPAPTPFQDVSRPCTTIPRKPSKRHHRVRHEDEDYDDHSPVTPGDSHRRRGRKHRAGLDDAITPAESVSIVAIEQLIPKPHKCAKGDRCAKYRKQQRLLRQLRQEHGYPISPEKGGQIFMAGDPGNAATAQNIVDNVYRPTSEAVPSVVASSDLLGPGQSPALALQEDNLQSLEHRDPQENVKQFLNFQHVQPPVNDPPTPLEMFPPLRSPIEAEPSRQDSFRSLPKLEIPQHRPQTAQPYVTASPMHAVDTFSPCNTVMSPPSAMSPGGFYRTGTPASEMDVPITALPKDPTTRDTSQSVPPNMQFRDPITRTGSRADWRRPSFALPRLEEGTVFSPTADPILRSQSTVSTFSPIVDMPPRSQTSSAGAPTLPPGTSHAGWMKKRKTKFLRHDWQDQHFRLHGTQLSAHRDALPSSSALATIDVDDYAVACSSLASKKLGARLKALSITGGGGKGKNGGAGEGGAGGKDPAFEFQLVPELRERGAGEARERRMLVKKGESHHFAVKSRDARIDWMRELMLAKALKQKEGGYEVNVNGTAV</sequence>
<accession>A0A6A6HMT2</accession>
<evidence type="ECO:0008006" key="6">
    <source>
        <dbReference type="Google" id="ProtNLM"/>
    </source>
</evidence>
<feature type="compositionally biased region" description="Acidic residues" evidence="1">
    <location>
        <begin position="40"/>
        <end position="55"/>
    </location>
</feature>
<dbReference type="InterPro" id="IPR001660">
    <property type="entry name" value="SAM"/>
</dbReference>
<feature type="region of interest" description="Disordered" evidence="1">
    <location>
        <begin position="600"/>
        <end position="620"/>
    </location>
</feature>
<feature type="non-terminal residue" evidence="4">
    <location>
        <position position="1"/>
    </location>
</feature>
<evidence type="ECO:0000256" key="1">
    <source>
        <dbReference type="SAM" id="MobiDB-lite"/>
    </source>
</evidence>
<dbReference type="InterPro" id="IPR001849">
    <property type="entry name" value="PH_domain"/>
</dbReference>
<dbReference type="Gene3D" id="2.30.29.30">
    <property type="entry name" value="Pleckstrin-homology domain (PH domain)/Phosphotyrosine-binding domain (PTB)"/>
    <property type="match status" value="1"/>
</dbReference>
<dbReference type="PROSITE" id="PS50105">
    <property type="entry name" value="SAM_DOMAIN"/>
    <property type="match status" value="1"/>
</dbReference>
<dbReference type="InterPro" id="IPR011993">
    <property type="entry name" value="PH-like_dom_sf"/>
</dbReference>
<feature type="region of interest" description="Disordered" evidence="1">
    <location>
        <begin position="241"/>
        <end position="295"/>
    </location>
</feature>
<name>A0A6A6HMT2_VIRVR</name>
<dbReference type="Pfam" id="PF07647">
    <property type="entry name" value="SAM_2"/>
    <property type="match status" value="1"/>
</dbReference>
<dbReference type="SUPFAM" id="SSF50729">
    <property type="entry name" value="PH domain-like"/>
    <property type="match status" value="1"/>
</dbReference>
<evidence type="ECO:0000259" key="3">
    <source>
        <dbReference type="PROSITE" id="PS50105"/>
    </source>
</evidence>
<dbReference type="InterPro" id="IPR013761">
    <property type="entry name" value="SAM/pointed_sf"/>
</dbReference>
<dbReference type="CDD" id="cd09535">
    <property type="entry name" value="SAM_BOI-like_fungal"/>
    <property type="match status" value="1"/>
</dbReference>